<dbReference type="InterPro" id="IPR050508">
    <property type="entry name" value="Methyltransf_Superfamily"/>
</dbReference>
<dbReference type="InParanoid" id="A0A0L0HRJ4"/>
<organism evidence="1 2">
    <name type="scientific">Spizellomyces punctatus (strain DAOM BR117)</name>
    <dbReference type="NCBI Taxonomy" id="645134"/>
    <lineage>
        <taxon>Eukaryota</taxon>
        <taxon>Fungi</taxon>
        <taxon>Fungi incertae sedis</taxon>
        <taxon>Chytridiomycota</taxon>
        <taxon>Chytridiomycota incertae sedis</taxon>
        <taxon>Chytridiomycetes</taxon>
        <taxon>Spizellomycetales</taxon>
        <taxon>Spizellomycetaceae</taxon>
        <taxon>Spizellomyces</taxon>
    </lineage>
</organism>
<dbReference type="InterPro" id="IPR029063">
    <property type="entry name" value="SAM-dependent_MTases_sf"/>
</dbReference>
<dbReference type="PANTHER" id="PTHR42912">
    <property type="entry name" value="METHYLTRANSFERASE"/>
    <property type="match status" value="1"/>
</dbReference>
<keyword evidence="2" id="KW-1185">Reference proteome</keyword>
<name>A0A0L0HRJ4_SPIPD</name>
<dbReference type="Proteomes" id="UP000053201">
    <property type="component" value="Unassembled WGS sequence"/>
</dbReference>
<evidence type="ECO:0000313" key="1">
    <source>
        <dbReference type="EMBL" id="KND03494.1"/>
    </source>
</evidence>
<dbReference type="AlphaFoldDB" id="A0A0L0HRJ4"/>
<dbReference type="eggNOG" id="KOG4300">
    <property type="taxonomic scope" value="Eukaryota"/>
</dbReference>
<evidence type="ECO:0000313" key="2">
    <source>
        <dbReference type="Proteomes" id="UP000053201"/>
    </source>
</evidence>
<dbReference type="EMBL" id="KQ257451">
    <property type="protein sequence ID" value="KND03494.1"/>
    <property type="molecule type" value="Genomic_DNA"/>
</dbReference>
<dbReference type="CDD" id="cd02440">
    <property type="entry name" value="AdoMet_MTases"/>
    <property type="match status" value="1"/>
</dbReference>
<accession>A0A0L0HRJ4</accession>
<dbReference type="OMA" id="EKLMRMG"/>
<dbReference type="PANTHER" id="PTHR42912:SF83">
    <property type="entry name" value="METHYLTRANSFERASE TYPE 11 DOMAIN-CONTAINING PROTEIN"/>
    <property type="match status" value="1"/>
</dbReference>
<dbReference type="Pfam" id="PF13489">
    <property type="entry name" value="Methyltransf_23"/>
    <property type="match status" value="1"/>
</dbReference>
<dbReference type="GO" id="GO:0008168">
    <property type="term" value="F:methyltransferase activity"/>
    <property type="evidence" value="ECO:0007669"/>
    <property type="project" value="TreeGrafter"/>
</dbReference>
<dbReference type="VEuPathDB" id="FungiDB:SPPG_00978"/>
<dbReference type="STRING" id="645134.A0A0L0HRJ4"/>
<evidence type="ECO:0008006" key="3">
    <source>
        <dbReference type="Google" id="ProtNLM"/>
    </source>
</evidence>
<dbReference type="Gene3D" id="3.40.50.150">
    <property type="entry name" value="Vaccinia Virus protein VP39"/>
    <property type="match status" value="1"/>
</dbReference>
<dbReference type="RefSeq" id="XP_016611533.1">
    <property type="nucleotide sequence ID" value="XM_016749304.1"/>
</dbReference>
<dbReference type="OrthoDB" id="416496at2759"/>
<sequence length="295" mass="33268">MEETAQGDLARDYALLNDADLWELLLIVEEFCTMPPFTPRHFMLLTTGLGVYATTSYASYHAYRIYSAPPPAPGIADPSQQDAYPGVFDALAPEYDGKIGWDEWLMRVGSRRKELVERASGSVLEVSTGTGRNLEYYTQNPAIKRLTLTDTSEPMLHKAYTRYRSMTSAKHSFPPTSFEMMNVQALPVNDRQYDTVIDTFGLCSCSDPVAALREMARCCKPDGRVLLLEHGRGRYGFLNDALDKTATEHAVKWGCWWNRDIEGLVKKAGLEIVEMKTFHFGTTLWMVAKPRISDI</sequence>
<dbReference type="SUPFAM" id="SSF53335">
    <property type="entry name" value="S-adenosyl-L-methionine-dependent methyltransferases"/>
    <property type="match status" value="1"/>
</dbReference>
<protein>
    <recommendedName>
        <fullName evidence="3">S-adenosyl-L-methionine-dependent methyltransferase</fullName>
    </recommendedName>
</protein>
<gene>
    <name evidence="1" type="ORF">SPPG_00978</name>
</gene>
<reference evidence="1 2" key="1">
    <citation type="submission" date="2009-08" db="EMBL/GenBank/DDBJ databases">
        <title>The Genome Sequence of Spizellomyces punctatus strain DAOM BR117.</title>
        <authorList>
            <consortium name="The Broad Institute Genome Sequencing Platform"/>
            <person name="Russ C."/>
            <person name="Cuomo C."/>
            <person name="Shea T."/>
            <person name="Young S.K."/>
            <person name="Zeng Q."/>
            <person name="Koehrsen M."/>
            <person name="Haas B."/>
            <person name="Borodovsky M."/>
            <person name="Guigo R."/>
            <person name="Alvarado L."/>
            <person name="Berlin A."/>
            <person name="Bochicchio J."/>
            <person name="Borenstein D."/>
            <person name="Chapman S."/>
            <person name="Chen Z."/>
            <person name="Engels R."/>
            <person name="Freedman E."/>
            <person name="Gellesch M."/>
            <person name="Goldberg J."/>
            <person name="Griggs A."/>
            <person name="Gujja S."/>
            <person name="Heiman D."/>
            <person name="Hepburn T."/>
            <person name="Howarth C."/>
            <person name="Jen D."/>
            <person name="Larson L."/>
            <person name="Lewis B."/>
            <person name="Mehta T."/>
            <person name="Park D."/>
            <person name="Pearson M."/>
            <person name="Roberts A."/>
            <person name="Saif S."/>
            <person name="Shenoy N."/>
            <person name="Sisk P."/>
            <person name="Stolte C."/>
            <person name="Sykes S."/>
            <person name="Thomson T."/>
            <person name="Walk T."/>
            <person name="White J."/>
            <person name="Yandava C."/>
            <person name="Burger G."/>
            <person name="Gray M.W."/>
            <person name="Holland P.W.H."/>
            <person name="King N."/>
            <person name="Lang F.B.F."/>
            <person name="Roger A.J."/>
            <person name="Ruiz-Trillo I."/>
            <person name="Lander E."/>
            <person name="Nusbaum C."/>
        </authorList>
    </citation>
    <scope>NUCLEOTIDE SEQUENCE [LARGE SCALE GENOMIC DNA]</scope>
    <source>
        <strain evidence="1 2">DAOM BR117</strain>
    </source>
</reference>
<dbReference type="GeneID" id="27684675"/>
<proteinExistence type="predicted"/>